<dbReference type="PANTHER" id="PTHR31157:SF1">
    <property type="entry name" value="SCP DOMAIN-CONTAINING PROTEIN"/>
    <property type="match status" value="1"/>
</dbReference>
<evidence type="ECO:0000313" key="3">
    <source>
        <dbReference type="Proteomes" id="UP000648257"/>
    </source>
</evidence>
<dbReference type="Proteomes" id="UP000648257">
    <property type="component" value="Unassembled WGS sequence"/>
</dbReference>
<accession>A0ABR6X7Q5</accession>
<dbReference type="PANTHER" id="PTHR31157">
    <property type="entry name" value="SCP DOMAIN-CONTAINING PROTEIN"/>
    <property type="match status" value="1"/>
</dbReference>
<dbReference type="InterPro" id="IPR014044">
    <property type="entry name" value="CAP_dom"/>
</dbReference>
<dbReference type="Gene3D" id="3.40.33.10">
    <property type="entry name" value="CAP"/>
    <property type="match status" value="1"/>
</dbReference>
<reference evidence="2 3" key="1">
    <citation type="submission" date="2020-08" db="EMBL/GenBank/DDBJ databases">
        <title>Novel species isolated from subtropical streams in China.</title>
        <authorList>
            <person name="Lu H."/>
        </authorList>
    </citation>
    <scope>NUCLEOTIDE SEQUENCE [LARGE SCALE GENOMIC DNA]</scope>
    <source>
        <strain evidence="2 3">KACC 16656</strain>
    </source>
</reference>
<evidence type="ECO:0000313" key="2">
    <source>
        <dbReference type="EMBL" id="MBC3808942.1"/>
    </source>
</evidence>
<gene>
    <name evidence="2" type="ORF">H8K52_16505</name>
</gene>
<evidence type="ECO:0000259" key="1">
    <source>
        <dbReference type="Pfam" id="PF00188"/>
    </source>
</evidence>
<dbReference type="SUPFAM" id="SSF55797">
    <property type="entry name" value="PR-1-like"/>
    <property type="match status" value="1"/>
</dbReference>
<dbReference type="CDD" id="cd05379">
    <property type="entry name" value="CAP_bacterial"/>
    <property type="match status" value="1"/>
</dbReference>
<sequence length="179" mass="19995">MASEPATIFSEHEVHSPYVHVDMSDANCNLLGAQFFQDEALTLVNQLRAQDQVCGGQTMLASKPLTWNAKLQIAAYEHSAQMAATNLVSHVSLDGRRLHDRVAITGYQHILLGENIAAGKIDVRTAIQRWFNSPPHCQQMLTSEFTEIAIACVAKDNSFYKRYWTMNLGRPLSLPKPIQ</sequence>
<dbReference type="InterPro" id="IPR035940">
    <property type="entry name" value="CAP_sf"/>
</dbReference>
<name>A0ABR6X7Q5_9BURK</name>
<protein>
    <submittedName>
        <fullName evidence="2">CAP domain-containing protein</fullName>
    </submittedName>
</protein>
<dbReference type="Pfam" id="PF00188">
    <property type="entry name" value="CAP"/>
    <property type="match status" value="1"/>
</dbReference>
<dbReference type="EMBL" id="JACOFW010000022">
    <property type="protein sequence ID" value="MBC3808942.1"/>
    <property type="molecule type" value="Genomic_DNA"/>
</dbReference>
<organism evidence="2 3">
    <name type="scientific">Undibacterium seohonense</name>
    <dbReference type="NCBI Taxonomy" id="1344950"/>
    <lineage>
        <taxon>Bacteria</taxon>
        <taxon>Pseudomonadati</taxon>
        <taxon>Pseudomonadota</taxon>
        <taxon>Betaproteobacteria</taxon>
        <taxon>Burkholderiales</taxon>
        <taxon>Oxalobacteraceae</taxon>
        <taxon>Undibacterium</taxon>
    </lineage>
</organism>
<feature type="domain" description="SCP" evidence="1">
    <location>
        <begin position="41"/>
        <end position="167"/>
    </location>
</feature>
<comment type="caution">
    <text evidence="2">The sequence shown here is derived from an EMBL/GenBank/DDBJ whole genome shotgun (WGS) entry which is preliminary data.</text>
</comment>
<dbReference type="RefSeq" id="WP_186924009.1">
    <property type="nucleotide sequence ID" value="NZ_JACOFW010000022.1"/>
</dbReference>
<proteinExistence type="predicted"/>
<keyword evidence="3" id="KW-1185">Reference proteome</keyword>